<comment type="caution">
    <text evidence="4">The sequence shown here is derived from an EMBL/GenBank/DDBJ whole genome shotgun (WGS) entry which is preliminary data.</text>
</comment>
<feature type="compositionally biased region" description="Low complexity" evidence="1">
    <location>
        <begin position="36"/>
        <end position="78"/>
    </location>
</feature>
<evidence type="ECO:0000313" key="5">
    <source>
        <dbReference type="Proteomes" id="UP000004773"/>
    </source>
</evidence>
<feature type="signal peptide" evidence="2">
    <location>
        <begin position="1"/>
        <end position="25"/>
    </location>
</feature>
<dbReference type="Pfam" id="PF24315">
    <property type="entry name" value="DUF7489"/>
    <property type="match status" value="1"/>
</dbReference>
<proteinExistence type="predicted"/>
<keyword evidence="2" id="KW-0732">Signal</keyword>
<evidence type="ECO:0000256" key="1">
    <source>
        <dbReference type="SAM" id="MobiDB-lite"/>
    </source>
</evidence>
<feature type="domain" description="DUF7489" evidence="3">
    <location>
        <begin position="161"/>
        <end position="198"/>
    </location>
</feature>
<dbReference type="EMBL" id="ACRO01000010">
    <property type="protein sequence ID" value="EGF88813.1"/>
    <property type="molecule type" value="Genomic_DNA"/>
</dbReference>
<accession>A0AA87DYW6</accession>
<evidence type="ECO:0000313" key="4">
    <source>
        <dbReference type="EMBL" id="EGF88813.1"/>
    </source>
</evidence>
<evidence type="ECO:0000259" key="3">
    <source>
        <dbReference type="Pfam" id="PF24315"/>
    </source>
</evidence>
<organism evidence="4 5">
    <name type="scientific">Gemella haemolysans M341</name>
    <dbReference type="NCBI Taxonomy" id="562981"/>
    <lineage>
        <taxon>Bacteria</taxon>
        <taxon>Bacillati</taxon>
        <taxon>Bacillota</taxon>
        <taxon>Bacilli</taxon>
        <taxon>Bacillales</taxon>
        <taxon>Gemellaceae</taxon>
        <taxon>Gemella</taxon>
    </lineage>
</organism>
<dbReference type="InterPro" id="IPR055912">
    <property type="entry name" value="DUF7489"/>
</dbReference>
<name>A0AA87DYW6_9BACL</name>
<sequence length="205" mass="22591">MKKNTLKKITSLFLTSTLIFSTISASSINLIEAKGSSARPSASRSSSKPSSSKPSSSKPSSKPTSSTSSSKPTSSTTKNFTKNSGGSYNKDYNSYNNQGYKKQYTDYINNNYRSSGFFSGSNITNALLWYTLFSSATSHNHVQVSDKQKELVDNVKDSKVPVYMLEIKTKDGETKHVTVTKEQYEKVKEGDNISLKDGNLEIKNQ</sequence>
<feature type="chain" id="PRO_5041722132" description="DUF7489 domain-containing protein" evidence="2">
    <location>
        <begin position="26"/>
        <end position="205"/>
    </location>
</feature>
<dbReference type="RefSeq" id="WP_003146891.1">
    <property type="nucleotide sequence ID" value="NZ_GL883583.1"/>
</dbReference>
<feature type="compositionally biased region" description="Polar residues" evidence="1">
    <location>
        <begin position="79"/>
        <end position="95"/>
    </location>
</feature>
<feature type="region of interest" description="Disordered" evidence="1">
    <location>
        <begin position="34"/>
        <end position="95"/>
    </location>
</feature>
<gene>
    <name evidence="4" type="ORF">HMPREF0428_00820</name>
</gene>
<evidence type="ECO:0000256" key="2">
    <source>
        <dbReference type="SAM" id="SignalP"/>
    </source>
</evidence>
<dbReference type="AlphaFoldDB" id="A0AA87DYW6"/>
<reference evidence="4 5" key="1">
    <citation type="submission" date="2011-03" db="EMBL/GenBank/DDBJ databases">
        <title>The Genome Sequence of Gemella haemolysans M341.</title>
        <authorList>
            <consortium name="The Broad Institute Genome Sequencing Platform"/>
            <consortium name="The Broad Institute Genome Sequencing Center for Infectious Disease"/>
            <person name="Earl A."/>
            <person name="Ward D."/>
            <person name="Feldgarden M."/>
            <person name="Gevers D."/>
            <person name="Sibley C.D."/>
            <person name="Field T.R."/>
            <person name="Grinwis M."/>
            <person name="Eshaghurshan C.S."/>
            <person name="Surette M.G."/>
            <person name="Young S.K."/>
            <person name="Zeng Q."/>
            <person name="Gargeya S."/>
            <person name="Fitzgerald M."/>
            <person name="Haas B."/>
            <person name="Abouelleil A."/>
            <person name="Alvarado L."/>
            <person name="Arachchi H.M."/>
            <person name="Berlin A."/>
            <person name="Brown A."/>
            <person name="Chapman S.B."/>
            <person name="Chen Z."/>
            <person name="Dunbar C."/>
            <person name="Freedman E."/>
            <person name="Gearin G."/>
            <person name="Gellesch M."/>
            <person name="Goldberg J."/>
            <person name="Griggs A."/>
            <person name="Gujja S."/>
            <person name="Heilman E.R."/>
            <person name="Heiman D."/>
            <person name="Howarth C."/>
            <person name="Larson L."/>
            <person name="Lui A."/>
            <person name="MacDonald P.J.P."/>
            <person name="Mehta T."/>
            <person name="Montmayeur A."/>
            <person name="Murphy C."/>
            <person name="Neiman D."/>
            <person name="Pearson M."/>
            <person name="Priest M."/>
            <person name="Roberts A."/>
            <person name="Saif S."/>
            <person name="Shea T."/>
            <person name="Shenoy N."/>
            <person name="Sisk P."/>
            <person name="Stolte C."/>
            <person name="Sykes S."/>
            <person name="White J."/>
            <person name="Yandava C."/>
            <person name="Wortman J."/>
            <person name="Nusbaum C."/>
            <person name="Birren B."/>
        </authorList>
    </citation>
    <scope>NUCLEOTIDE SEQUENCE [LARGE SCALE GENOMIC DNA]</scope>
    <source>
        <strain evidence="4 5">M341</strain>
    </source>
</reference>
<protein>
    <recommendedName>
        <fullName evidence="3">DUF7489 domain-containing protein</fullName>
    </recommendedName>
</protein>
<dbReference type="Proteomes" id="UP000004773">
    <property type="component" value="Unassembled WGS sequence"/>
</dbReference>